<sequence length="281" mass="33057">MIIIKLKGGLGNQLFQYAFGRLLSIKNSVLVKYEFLVLKGDAQREYKLEYFNTKIEFPTPEEIKKIKYPYGIFYKIGDFIKKKILGQYNIGYIPSALNKKSGYLEGYWQSYKYLDPIRNILLKEITLKEPVENKYGELLNQIYDADSISIHIRRGDYVNDPKTKAIHCTFGLEYYQDAIKMIKEKISNPTFFVFSDDIKWVKQNLKIDFPAIFVSNPKIKDYGELIIMSKCKNNIIANSSFSFWGAWLNQNPNKIVIAPQKWNNKYQKDYKDLLPKEWIQI</sequence>
<dbReference type="EMBL" id="CCXY01000424">
    <property type="protein sequence ID" value="CEG13850.1"/>
    <property type="molecule type" value="Genomic_DNA"/>
</dbReference>
<dbReference type="AlphaFoldDB" id="A0A098EFM8"/>
<organism evidence="3">
    <name type="scientific">groundwater metagenome</name>
    <dbReference type="NCBI Taxonomy" id="717931"/>
    <lineage>
        <taxon>unclassified sequences</taxon>
        <taxon>metagenomes</taxon>
        <taxon>ecological metagenomes</taxon>
    </lineage>
</organism>
<dbReference type="PANTHER" id="PTHR11927:SF9">
    <property type="entry name" value="L-FUCOSYLTRANSFERASE"/>
    <property type="match status" value="1"/>
</dbReference>
<evidence type="ECO:0000313" key="3">
    <source>
        <dbReference type="EMBL" id="CEG13850.1"/>
    </source>
</evidence>
<keyword evidence="1" id="KW-0328">Glycosyltransferase</keyword>
<proteinExistence type="predicted"/>
<dbReference type="PANTHER" id="PTHR11927">
    <property type="entry name" value="GALACTOSIDE 2-L-FUCOSYLTRANSFERASE"/>
    <property type="match status" value="1"/>
</dbReference>
<keyword evidence="2 3" id="KW-0808">Transferase</keyword>
<dbReference type="Pfam" id="PF01531">
    <property type="entry name" value="Glyco_transf_11"/>
    <property type="match status" value="1"/>
</dbReference>
<dbReference type="GO" id="GO:0016020">
    <property type="term" value="C:membrane"/>
    <property type="evidence" value="ECO:0007669"/>
    <property type="project" value="InterPro"/>
</dbReference>
<evidence type="ECO:0000256" key="2">
    <source>
        <dbReference type="ARBA" id="ARBA00022679"/>
    </source>
</evidence>
<name>A0A098EFM8_9ZZZZ</name>
<dbReference type="GO" id="GO:0005975">
    <property type="term" value="P:carbohydrate metabolic process"/>
    <property type="evidence" value="ECO:0007669"/>
    <property type="project" value="InterPro"/>
</dbReference>
<dbReference type="Gene3D" id="3.40.50.11350">
    <property type="match status" value="1"/>
</dbReference>
<dbReference type="GO" id="GO:0008107">
    <property type="term" value="F:galactoside 2-alpha-L-fucosyltransferase activity"/>
    <property type="evidence" value="ECO:0007669"/>
    <property type="project" value="InterPro"/>
</dbReference>
<dbReference type="InterPro" id="IPR002516">
    <property type="entry name" value="Glyco_trans_11"/>
</dbReference>
<dbReference type="CDD" id="cd11301">
    <property type="entry name" value="Fut1_Fut2_like"/>
    <property type="match status" value="1"/>
</dbReference>
<evidence type="ECO:0000256" key="1">
    <source>
        <dbReference type="ARBA" id="ARBA00022676"/>
    </source>
</evidence>
<reference evidence="3" key="1">
    <citation type="submission" date="2014-09" db="EMBL/GenBank/DDBJ databases">
        <authorList>
            <person name="Probst J Alexander"/>
        </authorList>
    </citation>
    <scope>NUCLEOTIDE SEQUENCE</scope>
</reference>
<protein>
    <submittedName>
        <fullName evidence="3">Glycosyl transferase family 11</fullName>
    </submittedName>
</protein>
<accession>A0A098EFM8</accession>
<gene>
    <name evidence="3" type="ORF">MSIBF_A60003</name>
</gene>